<reference evidence="9" key="1">
    <citation type="journal article" date="2023" name="Insect Mol. Biol.">
        <title>Genome sequencing provides insights into the evolution of gene families encoding plant cell wall-degrading enzymes in longhorned beetles.</title>
        <authorList>
            <person name="Shin N.R."/>
            <person name="Okamura Y."/>
            <person name="Kirsch R."/>
            <person name="Pauchet Y."/>
        </authorList>
    </citation>
    <scope>NUCLEOTIDE SEQUENCE</scope>
    <source>
        <strain evidence="9">AMC_N1</strain>
    </source>
</reference>
<comment type="caution">
    <text evidence="9">The sequence shown here is derived from an EMBL/GenBank/DDBJ whole genome shotgun (WGS) entry which is preliminary data.</text>
</comment>
<keyword evidence="3" id="KW-0479">Metal-binding</keyword>
<dbReference type="CDD" id="cd16029">
    <property type="entry name" value="4-S"/>
    <property type="match status" value="1"/>
</dbReference>
<keyword evidence="10" id="KW-1185">Reference proteome</keyword>
<evidence type="ECO:0000256" key="6">
    <source>
        <dbReference type="ARBA" id="ARBA00023180"/>
    </source>
</evidence>
<keyword evidence="4" id="KW-0378">Hydrolase</keyword>
<dbReference type="SUPFAM" id="SSF53649">
    <property type="entry name" value="Alkaline phosphatase-like"/>
    <property type="match status" value="1"/>
</dbReference>
<evidence type="ECO:0000256" key="5">
    <source>
        <dbReference type="ARBA" id="ARBA00022837"/>
    </source>
</evidence>
<gene>
    <name evidence="9" type="ORF">NQ318_004663</name>
</gene>
<sequence length="627" mass="71576">MQHLVILEPEPWGLPLNETLLPQHLKRNGYATHAIGKWHLGFFKKEYTPTYRGFDTHYGYWQGLQDYYEHTVHATYTSENGYDMRRDMTVDYSANGKYSTTLFTKEAVRLIHDHDISKPMFMYLAHLAPHTGNDKDPLQAPDEEIAKFAHIQDPERRIYAAMVSMLDQSVGSVITALREKHMLENSIIVFMSDNGAQPEGTHANHGSNYPLKGAKNSAWEGAMRNIAAIWSPLIKRPQRVSNHFMHITDWLPTFYAAAETHPDLPPLNQGTISEIEAQYREMGHVRKVPSKRQAVVDDDTKLNLLFALEENPITPARLDKKELPEIDGMDMWEAISDGSPSPRTELLYNIDDIYNYAAIRKGDWKYTFGSTNGGKADKWFENPGDNSLYKYDLESILSSKVASALAGVITYEQINEKNENIRHHREANFTVNLIDERIIEKLRNDATIKCQEVNLQELPDDSKCDLLVSPCLFNIIADPCEKINLASQKPEKVAELQEAIEEYKKTALPPRNVPRDPNADPARYNNTWMNWQDYEYVAKEKVAFNSLSPLAVGLLAAAGIMVFAIVTLLILLNRKGTVKRNRKHGRPVSLIDDAEDPVIEIMPKNSLFEDRELQVRTCIKDEIRRVE</sequence>
<comment type="cofactor">
    <cofactor evidence="1">
        <name>Ca(2+)</name>
        <dbReference type="ChEBI" id="CHEBI:29108"/>
    </cofactor>
</comment>
<dbReference type="Pfam" id="PF00884">
    <property type="entry name" value="Sulfatase"/>
    <property type="match status" value="1"/>
</dbReference>
<accession>A0AAV8Y5S8</accession>
<dbReference type="EMBL" id="JAPWTK010000183">
    <property type="protein sequence ID" value="KAJ8946527.1"/>
    <property type="molecule type" value="Genomic_DNA"/>
</dbReference>
<evidence type="ECO:0000256" key="1">
    <source>
        <dbReference type="ARBA" id="ARBA00001913"/>
    </source>
</evidence>
<keyword evidence="7" id="KW-0812">Transmembrane</keyword>
<keyword evidence="6" id="KW-0325">Glycoprotein</keyword>
<dbReference type="GO" id="GO:0008484">
    <property type="term" value="F:sulfuric ester hydrolase activity"/>
    <property type="evidence" value="ECO:0007669"/>
    <property type="project" value="InterPro"/>
</dbReference>
<dbReference type="Proteomes" id="UP001162162">
    <property type="component" value="Unassembled WGS sequence"/>
</dbReference>
<evidence type="ECO:0000256" key="7">
    <source>
        <dbReference type="SAM" id="Phobius"/>
    </source>
</evidence>
<evidence type="ECO:0000313" key="10">
    <source>
        <dbReference type="Proteomes" id="UP001162162"/>
    </source>
</evidence>
<keyword evidence="5" id="KW-0106">Calcium</keyword>
<dbReference type="InterPro" id="IPR017850">
    <property type="entry name" value="Alkaline_phosphatase_core_sf"/>
</dbReference>
<dbReference type="PANTHER" id="PTHR10342:SF264">
    <property type="entry name" value="MIP05773P-RELATED"/>
    <property type="match status" value="1"/>
</dbReference>
<evidence type="ECO:0000259" key="8">
    <source>
        <dbReference type="Pfam" id="PF00884"/>
    </source>
</evidence>
<comment type="similarity">
    <text evidence="2">Belongs to the sulfatase family.</text>
</comment>
<organism evidence="9 10">
    <name type="scientific">Aromia moschata</name>
    <dbReference type="NCBI Taxonomy" id="1265417"/>
    <lineage>
        <taxon>Eukaryota</taxon>
        <taxon>Metazoa</taxon>
        <taxon>Ecdysozoa</taxon>
        <taxon>Arthropoda</taxon>
        <taxon>Hexapoda</taxon>
        <taxon>Insecta</taxon>
        <taxon>Pterygota</taxon>
        <taxon>Neoptera</taxon>
        <taxon>Endopterygota</taxon>
        <taxon>Coleoptera</taxon>
        <taxon>Polyphaga</taxon>
        <taxon>Cucujiformia</taxon>
        <taxon>Chrysomeloidea</taxon>
        <taxon>Cerambycidae</taxon>
        <taxon>Cerambycinae</taxon>
        <taxon>Callichromatini</taxon>
        <taxon>Aromia</taxon>
    </lineage>
</organism>
<dbReference type="InterPro" id="IPR047115">
    <property type="entry name" value="ARSB"/>
</dbReference>
<dbReference type="GO" id="GO:0046872">
    <property type="term" value="F:metal ion binding"/>
    <property type="evidence" value="ECO:0007669"/>
    <property type="project" value="UniProtKB-KW"/>
</dbReference>
<evidence type="ECO:0000313" key="9">
    <source>
        <dbReference type="EMBL" id="KAJ8946527.1"/>
    </source>
</evidence>
<dbReference type="InterPro" id="IPR000917">
    <property type="entry name" value="Sulfatase_N"/>
</dbReference>
<feature type="domain" description="Sulfatase N-terminal" evidence="8">
    <location>
        <begin position="10"/>
        <end position="258"/>
    </location>
</feature>
<name>A0AAV8Y5S8_9CUCU</name>
<proteinExistence type="inferred from homology"/>
<dbReference type="PANTHER" id="PTHR10342">
    <property type="entry name" value="ARYLSULFATASE"/>
    <property type="match status" value="1"/>
</dbReference>
<evidence type="ECO:0000256" key="4">
    <source>
        <dbReference type="ARBA" id="ARBA00022801"/>
    </source>
</evidence>
<feature type="transmembrane region" description="Helical" evidence="7">
    <location>
        <begin position="550"/>
        <end position="572"/>
    </location>
</feature>
<dbReference type="InterPro" id="IPR024607">
    <property type="entry name" value="Sulfatase_CS"/>
</dbReference>
<evidence type="ECO:0000256" key="3">
    <source>
        <dbReference type="ARBA" id="ARBA00022723"/>
    </source>
</evidence>
<dbReference type="PROSITE" id="PS00149">
    <property type="entry name" value="SULFATASE_2"/>
    <property type="match status" value="1"/>
</dbReference>
<protein>
    <recommendedName>
        <fullName evidence="8">Sulfatase N-terminal domain-containing protein</fullName>
    </recommendedName>
</protein>
<evidence type="ECO:0000256" key="2">
    <source>
        <dbReference type="ARBA" id="ARBA00008779"/>
    </source>
</evidence>
<keyword evidence="7" id="KW-0472">Membrane</keyword>
<dbReference type="AlphaFoldDB" id="A0AAV8Y5S8"/>
<dbReference type="Gene3D" id="3.30.1120.10">
    <property type="match status" value="1"/>
</dbReference>
<keyword evidence="7" id="KW-1133">Transmembrane helix</keyword>
<dbReference type="Gene3D" id="3.40.720.10">
    <property type="entry name" value="Alkaline Phosphatase, subunit A"/>
    <property type="match status" value="1"/>
</dbReference>